<dbReference type="Proteomes" id="UP000321306">
    <property type="component" value="Unassembled WGS sequence"/>
</dbReference>
<dbReference type="OrthoDB" id="9797415at2"/>
<dbReference type="PANTHER" id="PTHR43611">
    <property type="entry name" value="ALPHA-D-GLUCOSE 1-PHOSPHATE PHOSPHATASE"/>
    <property type="match status" value="1"/>
</dbReference>
<dbReference type="SFLD" id="SFLDS00003">
    <property type="entry name" value="Haloacid_Dehalogenase"/>
    <property type="match status" value="1"/>
</dbReference>
<protein>
    <submittedName>
        <fullName evidence="1">Uncharacterized protein</fullName>
    </submittedName>
</protein>
<keyword evidence="2" id="KW-1185">Reference proteome</keyword>
<evidence type="ECO:0000313" key="1">
    <source>
        <dbReference type="EMBL" id="GEM49036.1"/>
    </source>
</evidence>
<evidence type="ECO:0000313" key="2">
    <source>
        <dbReference type="Proteomes" id="UP000321306"/>
    </source>
</evidence>
<dbReference type="EMBL" id="BJXB01000027">
    <property type="protein sequence ID" value="GEM49036.1"/>
    <property type="molecule type" value="Genomic_DNA"/>
</dbReference>
<accession>A0A511N972</accession>
<dbReference type="InterPro" id="IPR023214">
    <property type="entry name" value="HAD_sf"/>
</dbReference>
<dbReference type="Gene3D" id="3.40.50.1000">
    <property type="entry name" value="HAD superfamily/HAD-like"/>
    <property type="match status" value="1"/>
</dbReference>
<dbReference type="InterPro" id="IPR006439">
    <property type="entry name" value="HAD-SF_hydro_IA"/>
</dbReference>
<reference evidence="1 2" key="1">
    <citation type="submission" date="2019-07" db="EMBL/GenBank/DDBJ databases">
        <title>Whole genome shotgun sequence of Deinococcus cellulosilyticus NBRC 106333.</title>
        <authorList>
            <person name="Hosoyama A."/>
            <person name="Uohara A."/>
            <person name="Ohji S."/>
            <person name="Ichikawa N."/>
        </authorList>
    </citation>
    <scope>NUCLEOTIDE SEQUENCE [LARGE SCALE GENOMIC DNA]</scope>
    <source>
        <strain evidence="1 2">NBRC 106333</strain>
    </source>
</reference>
<dbReference type="Pfam" id="PF00702">
    <property type="entry name" value="Hydrolase"/>
    <property type="match status" value="1"/>
</dbReference>
<comment type="caution">
    <text evidence="1">The sequence shown here is derived from an EMBL/GenBank/DDBJ whole genome shotgun (WGS) entry which is preliminary data.</text>
</comment>
<sequence length="195" mass="22344">MTVLLFDIDGVILKPPHQLFSIQVAEKYGLSEEVLNRFFMGIFHQCLKGEVNIRDALAPELPMWGYPGTVDDFLAEWFEVDFVPNHEVLAVVDRLKEQGYPIHLATNQEIHRAGYLWERLQDHFDGIFASAHLGAKKPDPEYFQKVGEKLGEGDIYFWDDQVKNVEAAKEAGWKAFVFTTPEAILEVLEPEIQQP</sequence>
<dbReference type="SUPFAM" id="SSF56784">
    <property type="entry name" value="HAD-like"/>
    <property type="match status" value="1"/>
</dbReference>
<name>A0A511N972_DEIC1</name>
<dbReference type="NCBIfam" id="TIGR01509">
    <property type="entry name" value="HAD-SF-IA-v3"/>
    <property type="match status" value="1"/>
</dbReference>
<dbReference type="NCBIfam" id="TIGR01549">
    <property type="entry name" value="HAD-SF-IA-v1"/>
    <property type="match status" value="1"/>
</dbReference>
<gene>
    <name evidence="1" type="ORF">DC3_46710</name>
</gene>
<proteinExistence type="predicted"/>
<dbReference type="RefSeq" id="WP_146888854.1">
    <property type="nucleotide sequence ID" value="NZ_BJXB01000027.1"/>
</dbReference>
<organism evidence="1 2">
    <name type="scientific">Deinococcus cellulosilyticus (strain DSM 18568 / NBRC 106333 / KACC 11606 / 5516J-15)</name>
    <dbReference type="NCBI Taxonomy" id="1223518"/>
    <lineage>
        <taxon>Bacteria</taxon>
        <taxon>Thermotogati</taxon>
        <taxon>Deinococcota</taxon>
        <taxon>Deinococci</taxon>
        <taxon>Deinococcales</taxon>
        <taxon>Deinococcaceae</taxon>
        <taxon>Deinococcus</taxon>
    </lineage>
</organism>
<dbReference type="SFLD" id="SFLDG01129">
    <property type="entry name" value="C1.5:_HAD__Beta-PGM__Phosphata"/>
    <property type="match status" value="1"/>
</dbReference>
<dbReference type="InterPro" id="IPR036412">
    <property type="entry name" value="HAD-like_sf"/>
</dbReference>
<dbReference type="AlphaFoldDB" id="A0A511N972"/>
<dbReference type="PANTHER" id="PTHR43611:SF3">
    <property type="entry name" value="FLAVIN MONONUCLEOTIDE HYDROLASE 1, CHLOROPLATIC"/>
    <property type="match status" value="1"/>
</dbReference>